<comment type="subcellular location">
    <subcellularLocation>
        <location evidence="1">Cell membrane</location>
        <topology evidence="1">Multi-pass membrane protein</topology>
    </subcellularLocation>
</comment>
<dbReference type="AlphaFoldDB" id="A0A7V8FWF3"/>
<evidence type="ECO:0000256" key="4">
    <source>
        <dbReference type="ARBA" id="ARBA00022475"/>
    </source>
</evidence>
<evidence type="ECO:0000256" key="7">
    <source>
        <dbReference type="ARBA" id="ARBA00023136"/>
    </source>
</evidence>
<sequence length="249" mass="26697">MSVVQQAVSPASDHASPTTSQELRRGVRASVPVLLGFIPFALVLGAQAVQKGLGVLEVPLMTGLNFAGGSEFTAVRLWTSPPHLLLIAAMSLLVNSRHLLMSAALAPYLRHVPRRRALAALFFMCDESWAMALSDAQRRGDSRVSLAYYLGVSAGLYLTWVLFTGIGAALGPVIGDVEKYGFDMAFTAVFLVLLRGMWRGWRASRPWLVSLLVAALTYRLMPQGAWYVAAGAVAGLACAALTAPKEPRA</sequence>
<dbReference type="Proteomes" id="UP000462435">
    <property type="component" value="Unassembled WGS sequence"/>
</dbReference>
<feature type="transmembrane region" description="Helical" evidence="9">
    <location>
        <begin position="227"/>
        <end position="244"/>
    </location>
</feature>
<evidence type="ECO:0000256" key="8">
    <source>
        <dbReference type="SAM" id="MobiDB-lite"/>
    </source>
</evidence>
<dbReference type="PANTHER" id="PTHR34979">
    <property type="entry name" value="INNER MEMBRANE PROTEIN YGAZ"/>
    <property type="match status" value="1"/>
</dbReference>
<feature type="compositionally biased region" description="Polar residues" evidence="8">
    <location>
        <begin position="1"/>
        <end position="21"/>
    </location>
</feature>
<accession>A0A7V8FWF3</accession>
<feature type="transmembrane region" description="Helical" evidence="9">
    <location>
        <begin position="180"/>
        <end position="198"/>
    </location>
</feature>
<dbReference type="Pfam" id="PF03591">
    <property type="entry name" value="AzlC"/>
    <property type="match status" value="1"/>
</dbReference>
<feature type="transmembrane region" description="Helical" evidence="9">
    <location>
        <begin position="146"/>
        <end position="174"/>
    </location>
</feature>
<evidence type="ECO:0000256" key="1">
    <source>
        <dbReference type="ARBA" id="ARBA00004651"/>
    </source>
</evidence>
<evidence type="ECO:0000256" key="6">
    <source>
        <dbReference type="ARBA" id="ARBA00022989"/>
    </source>
</evidence>
<proteinExistence type="inferred from homology"/>
<dbReference type="PANTHER" id="PTHR34979:SF1">
    <property type="entry name" value="INNER MEMBRANE PROTEIN YGAZ"/>
    <property type="match status" value="1"/>
</dbReference>
<dbReference type="GO" id="GO:1903785">
    <property type="term" value="P:L-valine transmembrane transport"/>
    <property type="evidence" value="ECO:0007669"/>
    <property type="project" value="TreeGrafter"/>
</dbReference>
<feature type="transmembrane region" description="Helical" evidence="9">
    <location>
        <begin position="29"/>
        <end position="49"/>
    </location>
</feature>
<reference evidence="11" key="1">
    <citation type="journal article" date="2020" name="MBio">
        <title>Horizontal gene transfer to a defensive symbiont with a reduced genome amongst a multipartite beetle microbiome.</title>
        <authorList>
            <person name="Waterworth S.C."/>
            <person name="Florez L.V."/>
            <person name="Rees E.R."/>
            <person name="Hertweck C."/>
            <person name="Kaltenpoth M."/>
            <person name="Kwan J.C."/>
        </authorList>
    </citation>
    <scope>NUCLEOTIDE SEQUENCE [LARGE SCALE GENOMIC DNA]</scope>
</reference>
<evidence type="ECO:0000256" key="5">
    <source>
        <dbReference type="ARBA" id="ARBA00022692"/>
    </source>
</evidence>
<keyword evidence="5 9" id="KW-0812">Transmembrane</keyword>
<keyword evidence="6 9" id="KW-1133">Transmembrane helix</keyword>
<keyword evidence="4" id="KW-1003">Cell membrane</keyword>
<evidence type="ECO:0000313" key="11">
    <source>
        <dbReference type="Proteomes" id="UP000462435"/>
    </source>
</evidence>
<gene>
    <name evidence="10" type="primary">ygaZ</name>
    <name evidence="10" type="ORF">GAK35_02288</name>
</gene>
<keyword evidence="7 9" id="KW-0472">Membrane</keyword>
<dbReference type="InterPro" id="IPR011606">
    <property type="entry name" value="Brnchd-chn_aa_trnsp_permease"/>
</dbReference>
<evidence type="ECO:0000256" key="3">
    <source>
        <dbReference type="ARBA" id="ARBA00022448"/>
    </source>
</evidence>
<comment type="caution">
    <text evidence="10">The sequence shown here is derived from an EMBL/GenBank/DDBJ whole genome shotgun (WGS) entry which is preliminary data.</text>
</comment>
<dbReference type="EMBL" id="WNDX01000064">
    <property type="protein sequence ID" value="KAF1043196.1"/>
    <property type="molecule type" value="Genomic_DNA"/>
</dbReference>
<protein>
    <submittedName>
        <fullName evidence="10">Inner membrane protein YgaZ</fullName>
    </submittedName>
</protein>
<feature type="region of interest" description="Disordered" evidence="8">
    <location>
        <begin position="1"/>
        <end position="23"/>
    </location>
</feature>
<organism evidence="10 11">
    <name type="scientific">Herbaspirillum frisingense</name>
    <dbReference type="NCBI Taxonomy" id="92645"/>
    <lineage>
        <taxon>Bacteria</taxon>
        <taxon>Pseudomonadati</taxon>
        <taxon>Pseudomonadota</taxon>
        <taxon>Betaproteobacteria</taxon>
        <taxon>Burkholderiales</taxon>
        <taxon>Oxalobacteraceae</taxon>
        <taxon>Herbaspirillum</taxon>
    </lineage>
</organism>
<evidence type="ECO:0000256" key="9">
    <source>
        <dbReference type="SAM" id="Phobius"/>
    </source>
</evidence>
<dbReference type="GO" id="GO:0005886">
    <property type="term" value="C:plasma membrane"/>
    <property type="evidence" value="ECO:0007669"/>
    <property type="project" value="UniProtKB-SubCell"/>
</dbReference>
<name>A0A7V8FWF3_9BURK</name>
<evidence type="ECO:0000313" key="10">
    <source>
        <dbReference type="EMBL" id="KAF1043196.1"/>
    </source>
</evidence>
<evidence type="ECO:0000256" key="2">
    <source>
        <dbReference type="ARBA" id="ARBA00010735"/>
    </source>
</evidence>
<keyword evidence="3" id="KW-0813">Transport</keyword>
<feature type="transmembrane region" description="Helical" evidence="9">
    <location>
        <begin position="84"/>
        <end position="106"/>
    </location>
</feature>
<comment type="similarity">
    <text evidence="2">Belongs to the AzlC family.</text>
</comment>